<evidence type="ECO:0000256" key="4">
    <source>
        <dbReference type="ARBA" id="ARBA00022692"/>
    </source>
</evidence>
<feature type="transmembrane region" description="Helical" evidence="8">
    <location>
        <begin position="635"/>
        <end position="656"/>
    </location>
</feature>
<dbReference type="PANTHER" id="PTHR13533">
    <property type="entry name" value="N-ACETYLNEURAMINATE 9-O-ACETYLTRANSFERASE"/>
    <property type="match status" value="1"/>
</dbReference>
<name>A0A9W8CXH8_9FUNG</name>
<keyword evidence="11" id="KW-1185">Reference proteome</keyword>
<keyword evidence="7" id="KW-0325">Glycoprotein</keyword>
<dbReference type="InterPro" id="IPR012419">
    <property type="entry name" value="Cas1_AcylTrans_dom"/>
</dbReference>
<keyword evidence="4 8" id="KW-0812">Transmembrane</keyword>
<sequence length="726" mass="81316">TKGAQSGSKASSYILFIGDSTIRNKFHALVRLVDPTFAAKNGQESAHKDIEFRWPADFEDSGLAAKFIWDPYLKSEQTKKVLMGDYNDTLTKPKVLVIGSGLWFLRNKQSSGGTVGWRRAVDEMARLIHRSHKPLGVPIADHIYMSPVSPVVPELLSGDRRETLLPDMIRWMNAYMDAAQLPVFHAWSHMAQTQRGETVDGLHYSKKLEERAANLLLNRVCNADVVGPNPPFRTTCCFEYPKPKRFVVWSAVLALVVVPLLIVAKTRFGGSGSVHGLLARRLLPKVDTLQQMAVFGAVLLVMFVCDRTPLFDKLQKFYVPWVFWLLAALSLAVGVATWAEDSAKASGFLGRAQTDEWKGWMQLGILVYHLMNASAVSAIYNPVRVLVAMYLFMTGYGHCMFFCTKGDFSLKRLTAVLLRTNILAVCLAYVMGSSYMDYYFAPLSSVWALIVWLTMRVYPDANKTRAVWAKLAVSAIAAEIVNRAHLWPFGLLARLGVKWSAREWEFRFGTDILIVYVGMATAVVYLQHGKQLVAHPKWPQIHRWAVLGSVAAMVWYFWFELTRKSKFVYNAWHPYVSVVPTLAFIVLRNATPYLRSRSSSAFRFVGLISLELFIAQFHLFVAADTKGILVLVDSRLWFINLAVTSLVFVAMCRLLGTATGSIATWLMAPATEKPTTDIPMSELQGSANTLDRLAAGPPAAMRIVDSLWARWAVGLVVLLVMNNHYA</sequence>
<comment type="subcellular location">
    <subcellularLocation>
        <location evidence="1">Membrane</location>
        <topology evidence="1">Multi-pass membrane protein</topology>
    </subcellularLocation>
</comment>
<dbReference type="GO" id="GO:0016020">
    <property type="term" value="C:membrane"/>
    <property type="evidence" value="ECO:0007669"/>
    <property type="project" value="UniProtKB-SubCell"/>
</dbReference>
<evidence type="ECO:0000256" key="2">
    <source>
        <dbReference type="ARBA" id="ARBA00010666"/>
    </source>
</evidence>
<evidence type="ECO:0000256" key="6">
    <source>
        <dbReference type="ARBA" id="ARBA00023136"/>
    </source>
</evidence>
<feature type="transmembrane region" description="Helical" evidence="8">
    <location>
        <begin position="416"/>
        <end position="432"/>
    </location>
</feature>
<dbReference type="OrthoDB" id="1932925at2759"/>
<dbReference type="EMBL" id="JANBOI010000655">
    <property type="protein sequence ID" value="KAJ1729206.1"/>
    <property type="molecule type" value="Genomic_DNA"/>
</dbReference>
<dbReference type="PANTHER" id="PTHR13533:SF1">
    <property type="entry name" value="N-ACETYLNEURAMINATE 9-O-ACETYLTRANSFERASE"/>
    <property type="match status" value="1"/>
</dbReference>
<feature type="transmembrane region" description="Helical" evidence="8">
    <location>
        <begin position="246"/>
        <end position="265"/>
    </location>
</feature>
<proteinExistence type="inferred from homology"/>
<comment type="similarity">
    <text evidence="2">Belongs to the PC-esterase family. CASD1 subfamily.</text>
</comment>
<evidence type="ECO:0000313" key="11">
    <source>
        <dbReference type="Proteomes" id="UP001143981"/>
    </source>
</evidence>
<comment type="caution">
    <text evidence="10">The sequence shown here is derived from an EMBL/GenBank/DDBJ whole genome shotgun (WGS) entry which is preliminary data.</text>
</comment>
<feature type="transmembrane region" description="Helical" evidence="8">
    <location>
        <begin position="286"/>
        <end position="305"/>
    </location>
</feature>
<evidence type="ECO:0000256" key="3">
    <source>
        <dbReference type="ARBA" id="ARBA00022679"/>
    </source>
</evidence>
<accession>A0A9W8CXH8</accession>
<evidence type="ECO:0000256" key="1">
    <source>
        <dbReference type="ARBA" id="ARBA00004141"/>
    </source>
</evidence>
<organism evidence="10 11">
    <name type="scientific">Coemansia biformis</name>
    <dbReference type="NCBI Taxonomy" id="1286918"/>
    <lineage>
        <taxon>Eukaryota</taxon>
        <taxon>Fungi</taxon>
        <taxon>Fungi incertae sedis</taxon>
        <taxon>Zoopagomycota</taxon>
        <taxon>Kickxellomycotina</taxon>
        <taxon>Kickxellomycetes</taxon>
        <taxon>Kickxellales</taxon>
        <taxon>Kickxellaceae</taxon>
        <taxon>Coemansia</taxon>
    </lineage>
</organism>
<reference evidence="10" key="1">
    <citation type="submission" date="2022-07" db="EMBL/GenBank/DDBJ databases">
        <title>Phylogenomic reconstructions and comparative analyses of Kickxellomycotina fungi.</title>
        <authorList>
            <person name="Reynolds N.K."/>
            <person name="Stajich J.E."/>
            <person name="Barry K."/>
            <person name="Grigoriev I.V."/>
            <person name="Crous P."/>
            <person name="Smith M.E."/>
        </authorList>
    </citation>
    <scope>NUCLEOTIDE SEQUENCE</scope>
    <source>
        <strain evidence="10">BCRC 34381</strain>
    </source>
</reference>
<dbReference type="Proteomes" id="UP001143981">
    <property type="component" value="Unassembled WGS sequence"/>
</dbReference>
<gene>
    <name evidence="10" type="ORF">LPJ61_003641</name>
</gene>
<feature type="transmembrane region" description="Helical" evidence="8">
    <location>
        <begin position="438"/>
        <end position="455"/>
    </location>
</feature>
<feature type="transmembrane region" description="Helical" evidence="8">
    <location>
        <begin position="506"/>
        <end position="526"/>
    </location>
</feature>
<dbReference type="Pfam" id="PF07779">
    <property type="entry name" value="Cas1_AcylT"/>
    <property type="match status" value="1"/>
</dbReference>
<evidence type="ECO:0000256" key="8">
    <source>
        <dbReference type="SAM" id="Phobius"/>
    </source>
</evidence>
<feature type="transmembrane region" description="Helical" evidence="8">
    <location>
        <begin position="386"/>
        <end position="404"/>
    </location>
</feature>
<keyword evidence="3" id="KW-0808">Transferase</keyword>
<keyword evidence="6 8" id="KW-0472">Membrane</keyword>
<feature type="transmembrane region" description="Helical" evidence="8">
    <location>
        <begin position="707"/>
        <end position="725"/>
    </location>
</feature>
<protein>
    <recommendedName>
        <fullName evidence="9">Cas1p 10 TM acyl transferase domain-containing protein</fullName>
    </recommendedName>
</protein>
<feature type="domain" description="Cas1p 10 TM acyl transferase" evidence="9">
    <location>
        <begin position="288"/>
        <end position="671"/>
    </location>
</feature>
<feature type="transmembrane region" description="Helical" evidence="8">
    <location>
        <begin position="602"/>
        <end position="623"/>
    </location>
</feature>
<dbReference type="GO" id="GO:0016740">
    <property type="term" value="F:transferase activity"/>
    <property type="evidence" value="ECO:0007669"/>
    <property type="project" value="UniProtKB-KW"/>
</dbReference>
<evidence type="ECO:0000313" key="10">
    <source>
        <dbReference type="EMBL" id="KAJ1729206.1"/>
    </source>
</evidence>
<feature type="transmembrane region" description="Helical" evidence="8">
    <location>
        <begin position="317"/>
        <end position="339"/>
    </location>
</feature>
<dbReference type="GO" id="GO:0005975">
    <property type="term" value="P:carbohydrate metabolic process"/>
    <property type="evidence" value="ECO:0007669"/>
    <property type="project" value="UniProtKB-ARBA"/>
</dbReference>
<dbReference type="GO" id="GO:0005794">
    <property type="term" value="C:Golgi apparatus"/>
    <property type="evidence" value="ECO:0007669"/>
    <property type="project" value="UniProtKB-ARBA"/>
</dbReference>
<dbReference type="AlphaFoldDB" id="A0A9W8CXH8"/>
<keyword evidence="5 8" id="KW-1133">Transmembrane helix</keyword>
<evidence type="ECO:0000256" key="7">
    <source>
        <dbReference type="ARBA" id="ARBA00023180"/>
    </source>
</evidence>
<evidence type="ECO:0000256" key="5">
    <source>
        <dbReference type="ARBA" id="ARBA00022989"/>
    </source>
</evidence>
<evidence type="ECO:0000259" key="9">
    <source>
        <dbReference type="Pfam" id="PF07779"/>
    </source>
</evidence>
<feature type="transmembrane region" description="Helical" evidence="8">
    <location>
        <begin position="571"/>
        <end position="590"/>
    </location>
</feature>
<feature type="transmembrane region" description="Helical" evidence="8">
    <location>
        <begin position="541"/>
        <end position="559"/>
    </location>
</feature>
<feature type="non-terminal residue" evidence="10">
    <location>
        <position position="1"/>
    </location>
</feature>